<feature type="transmembrane region" description="Helical" evidence="6">
    <location>
        <begin position="208"/>
        <end position="234"/>
    </location>
</feature>
<comment type="subcellular location">
    <subcellularLocation>
        <location evidence="1">Cell membrane</location>
        <topology evidence="1">Multi-pass membrane protein</topology>
    </subcellularLocation>
</comment>
<dbReference type="PANTHER" id="PTHR23513:SF11">
    <property type="entry name" value="STAPHYLOFERRIN A TRANSPORTER"/>
    <property type="match status" value="1"/>
</dbReference>
<dbReference type="PRINTS" id="PR01035">
    <property type="entry name" value="TCRTETA"/>
</dbReference>
<name>A0A919SDQ9_9ACTN</name>
<evidence type="ECO:0000256" key="1">
    <source>
        <dbReference type="ARBA" id="ARBA00004651"/>
    </source>
</evidence>
<evidence type="ECO:0000256" key="4">
    <source>
        <dbReference type="ARBA" id="ARBA00022989"/>
    </source>
</evidence>
<evidence type="ECO:0000256" key="5">
    <source>
        <dbReference type="ARBA" id="ARBA00023136"/>
    </source>
</evidence>
<feature type="transmembrane region" description="Helical" evidence="6">
    <location>
        <begin position="273"/>
        <end position="291"/>
    </location>
</feature>
<keyword evidence="4 6" id="KW-1133">Transmembrane helix</keyword>
<evidence type="ECO:0000313" key="7">
    <source>
        <dbReference type="EMBL" id="GIM68742.1"/>
    </source>
</evidence>
<feature type="transmembrane region" description="Helical" evidence="6">
    <location>
        <begin position="72"/>
        <end position="92"/>
    </location>
</feature>
<keyword evidence="8" id="KW-1185">Reference proteome</keyword>
<protein>
    <submittedName>
        <fullName evidence="7">MFS transporter</fullName>
    </submittedName>
</protein>
<proteinExistence type="predicted"/>
<gene>
    <name evidence="7" type="ORF">Aau02nite_33050</name>
</gene>
<evidence type="ECO:0000256" key="3">
    <source>
        <dbReference type="ARBA" id="ARBA00022692"/>
    </source>
</evidence>
<dbReference type="GO" id="GO:0005886">
    <property type="term" value="C:plasma membrane"/>
    <property type="evidence" value="ECO:0007669"/>
    <property type="project" value="UniProtKB-SubCell"/>
</dbReference>
<keyword evidence="3 6" id="KW-0812">Transmembrane</keyword>
<keyword evidence="2" id="KW-1003">Cell membrane</keyword>
<dbReference type="PANTHER" id="PTHR23513">
    <property type="entry name" value="INTEGRAL MEMBRANE EFFLUX PROTEIN-RELATED"/>
    <property type="match status" value="1"/>
</dbReference>
<evidence type="ECO:0000313" key="8">
    <source>
        <dbReference type="Proteomes" id="UP000681340"/>
    </source>
</evidence>
<dbReference type="SUPFAM" id="SSF103473">
    <property type="entry name" value="MFS general substrate transporter"/>
    <property type="match status" value="1"/>
</dbReference>
<feature type="transmembrane region" description="Helical" evidence="6">
    <location>
        <begin position="133"/>
        <end position="155"/>
    </location>
</feature>
<evidence type="ECO:0000256" key="6">
    <source>
        <dbReference type="SAM" id="Phobius"/>
    </source>
</evidence>
<feature type="transmembrane region" description="Helical" evidence="6">
    <location>
        <begin position="240"/>
        <end position="261"/>
    </location>
</feature>
<reference evidence="7" key="1">
    <citation type="submission" date="2021-03" db="EMBL/GenBank/DDBJ databases">
        <title>Whole genome shotgun sequence of Actinoplanes auranticolor NBRC 12245.</title>
        <authorList>
            <person name="Komaki H."/>
            <person name="Tamura T."/>
        </authorList>
    </citation>
    <scope>NUCLEOTIDE SEQUENCE</scope>
    <source>
        <strain evidence="7">NBRC 12245</strain>
    </source>
</reference>
<dbReference type="AlphaFoldDB" id="A0A919SDQ9"/>
<dbReference type="Gene3D" id="1.20.1250.20">
    <property type="entry name" value="MFS general substrate transporter like domains"/>
    <property type="match status" value="1"/>
</dbReference>
<feature type="transmembrane region" description="Helical" evidence="6">
    <location>
        <begin position="98"/>
        <end position="121"/>
    </location>
</feature>
<dbReference type="EMBL" id="BOQL01000026">
    <property type="protein sequence ID" value="GIM68742.1"/>
    <property type="molecule type" value="Genomic_DNA"/>
</dbReference>
<accession>A0A919SDQ9</accession>
<feature type="transmembrane region" description="Helical" evidence="6">
    <location>
        <begin position="359"/>
        <end position="380"/>
    </location>
</feature>
<comment type="caution">
    <text evidence="7">The sequence shown here is derived from an EMBL/GenBank/DDBJ whole genome shotgun (WGS) entry which is preliminary data.</text>
</comment>
<keyword evidence="5 6" id="KW-0472">Membrane</keyword>
<dbReference type="GO" id="GO:0022857">
    <property type="term" value="F:transmembrane transporter activity"/>
    <property type="evidence" value="ECO:0007669"/>
    <property type="project" value="InterPro"/>
</dbReference>
<dbReference type="RefSeq" id="WP_212989286.1">
    <property type="nucleotide sequence ID" value="NZ_BAABEA010000008.1"/>
</dbReference>
<dbReference type="InterPro" id="IPR011701">
    <property type="entry name" value="MFS"/>
</dbReference>
<organism evidence="7 8">
    <name type="scientific">Actinoplanes auranticolor</name>
    <dbReference type="NCBI Taxonomy" id="47988"/>
    <lineage>
        <taxon>Bacteria</taxon>
        <taxon>Bacillati</taxon>
        <taxon>Actinomycetota</taxon>
        <taxon>Actinomycetes</taxon>
        <taxon>Micromonosporales</taxon>
        <taxon>Micromonosporaceae</taxon>
        <taxon>Actinoplanes</taxon>
    </lineage>
</organism>
<feature type="transmembrane region" description="Helical" evidence="6">
    <location>
        <begin position="297"/>
        <end position="318"/>
    </location>
</feature>
<sequence length="394" mass="39170">MAGPGVLTRYTTAAALARLADEGSRVALLLHVLAVGRGAAFGGLLIGALMVPHVLAAPLVGALADAVRRRRLLYVGGLLGFAAGVTGAALLADPVPAAAFVAAVLAGCCAPLLIGGLSSLLGELAGDRLPRAFGLDATSYSLAGIVGPALAAVLAGWAGGLWAVAALAFCCAIAAVIVVTLPVPDRAATVWGNRPGGALPAIWRRPPLAAVTIASTVSQLGLGALPIVAALLAAGLHDPALAGLTLSAFAVGNLISSLAYARLPLRRIRPETVVPAGLLIMTVPFAMLPIVDGRWSTLALFLLAGVINGPAFASLLVVRDREAPPETRTQVFTIGAGLKVTAAAAGVSVAGLATGHGTAVLLLAVAASQLVAGGLGAALLRRRRPAPRVSPALP</sequence>
<dbReference type="InterPro" id="IPR036259">
    <property type="entry name" value="MFS_trans_sf"/>
</dbReference>
<dbReference type="Proteomes" id="UP000681340">
    <property type="component" value="Unassembled WGS sequence"/>
</dbReference>
<dbReference type="Pfam" id="PF07690">
    <property type="entry name" value="MFS_1"/>
    <property type="match status" value="1"/>
</dbReference>
<feature type="transmembrane region" description="Helical" evidence="6">
    <location>
        <begin position="39"/>
        <end position="60"/>
    </location>
</feature>
<evidence type="ECO:0000256" key="2">
    <source>
        <dbReference type="ARBA" id="ARBA00022475"/>
    </source>
</evidence>
<dbReference type="InterPro" id="IPR001958">
    <property type="entry name" value="Tet-R_TetA/multi-R_MdtG-like"/>
</dbReference>
<feature type="transmembrane region" description="Helical" evidence="6">
    <location>
        <begin position="161"/>
        <end position="184"/>
    </location>
</feature>
<feature type="transmembrane region" description="Helical" evidence="6">
    <location>
        <begin position="330"/>
        <end position="353"/>
    </location>
</feature>